<dbReference type="SUPFAM" id="SSF57845">
    <property type="entry name" value="B-box zinc-binding domain"/>
    <property type="match status" value="1"/>
</dbReference>
<protein>
    <recommendedName>
        <fullName evidence="3">B box-type domain-containing protein</fullName>
    </recommendedName>
</protein>
<accession>A0A6J8A3M0</accession>
<proteinExistence type="predicted"/>
<dbReference type="Proteomes" id="UP000507470">
    <property type="component" value="Unassembled WGS sequence"/>
</dbReference>
<dbReference type="InterPro" id="IPR011042">
    <property type="entry name" value="6-blade_b-propeller_TolB-like"/>
</dbReference>
<evidence type="ECO:0008006" key="3">
    <source>
        <dbReference type="Google" id="ProtNLM"/>
    </source>
</evidence>
<dbReference type="OrthoDB" id="6270329at2759"/>
<dbReference type="Gene3D" id="2.120.10.30">
    <property type="entry name" value="TolB, C-terminal domain"/>
    <property type="match status" value="1"/>
</dbReference>
<dbReference type="PANTHER" id="PTHR24104">
    <property type="entry name" value="E3 UBIQUITIN-PROTEIN LIGASE NHLRC1-RELATED"/>
    <property type="match status" value="1"/>
</dbReference>
<dbReference type="SUPFAM" id="SSF63829">
    <property type="entry name" value="Calcium-dependent phosphotriesterase"/>
    <property type="match status" value="1"/>
</dbReference>
<dbReference type="GO" id="GO:0043161">
    <property type="term" value="P:proteasome-mediated ubiquitin-dependent protein catabolic process"/>
    <property type="evidence" value="ECO:0007669"/>
    <property type="project" value="TreeGrafter"/>
</dbReference>
<dbReference type="AlphaFoldDB" id="A0A6J8A3M0"/>
<keyword evidence="2" id="KW-1185">Reference proteome</keyword>
<reference evidence="1 2" key="1">
    <citation type="submission" date="2020-06" db="EMBL/GenBank/DDBJ databases">
        <authorList>
            <person name="Li R."/>
            <person name="Bekaert M."/>
        </authorList>
    </citation>
    <scope>NUCLEOTIDE SEQUENCE [LARGE SCALE GENOMIC DNA]</scope>
    <source>
        <strain evidence="2">wild</strain>
    </source>
</reference>
<evidence type="ECO:0000313" key="1">
    <source>
        <dbReference type="EMBL" id="CAC5361338.1"/>
    </source>
</evidence>
<dbReference type="InterPro" id="IPR050952">
    <property type="entry name" value="TRIM-NHL_E3_ligases"/>
</dbReference>
<organism evidence="1 2">
    <name type="scientific">Mytilus coruscus</name>
    <name type="common">Sea mussel</name>
    <dbReference type="NCBI Taxonomy" id="42192"/>
    <lineage>
        <taxon>Eukaryota</taxon>
        <taxon>Metazoa</taxon>
        <taxon>Spiralia</taxon>
        <taxon>Lophotrochozoa</taxon>
        <taxon>Mollusca</taxon>
        <taxon>Bivalvia</taxon>
        <taxon>Autobranchia</taxon>
        <taxon>Pteriomorphia</taxon>
        <taxon>Mytilida</taxon>
        <taxon>Mytiloidea</taxon>
        <taxon>Mytilidae</taxon>
        <taxon>Mytilinae</taxon>
        <taxon>Mytilus</taxon>
    </lineage>
</organism>
<name>A0A6J8A3M0_MYTCO</name>
<evidence type="ECO:0000313" key="2">
    <source>
        <dbReference type="Proteomes" id="UP000507470"/>
    </source>
</evidence>
<sequence>MSDFDVHIDQRTILYCTQHDKIICELCLSDTHKNCKSIISIDRAAKGVKHGTALADLKSRIKYLSKMFHELMKYQTNNAVMFDRQRDDIIKQISTDTQQTNNHLDKKESETKAELNKQYKITKQKMDEGKRNTQKRHQSVQTWINELSSIESVSNEVNLFQTIKVLDKKIHKEETDICKQSKYYKIEFNPIDTNNLPIVFQLMGTISVTEEQMHIVDLHHNLQVHVPKSKDYDIQRTHSFLTSVFGLDVEIEKGCFISEERLLLYGGKTPHIFVCDHDGTVVCTVKLEHKPKDVAIVDSKQAIITLMSKGFQILDLISFTLGKCIKASKNGCWGVTSRNGQIWTHDVFGTIDQIAISGNILRSITTKDCIYNICIDNNGNIYYNHVPNDYNDVYRMTRDGHVGIFFGHSDLRRPYGIDVDNKGNVYVAGMMSNNIHRISTDGKDHQIILTENDGIHYPRDLNYNRDTRQLLVVNDHRKRVDIYSLP</sequence>
<dbReference type="PANTHER" id="PTHR24104:SF25">
    <property type="entry name" value="PROTEIN LIN-41"/>
    <property type="match status" value="1"/>
</dbReference>
<dbReference type="EMBL" id="CACVKT020000588">
    <property type="protein sequence ID" value="CAC5361338.1"/>
    <property type="molecule type" value="Genomic_DNA"/>
</dbReference>
<dbReference type="GO" id="GO:0008270">
    <property type="term" value="F:zinc ion binding"/>
    <property type="evidence" value="ECO:0007669"/>
    <property type="project" value="UniProtKB-KW"/>
</dbReference>
<dbReference type="GO" id="GO:0061630">
    <property type="term" value="F:ubiquitin protein ligase activity"/>
    <property type="evidence" value="ECO:0007669"/>
    <property type="project" value="TreeGrafter"/>
</dbReference>
<dbReference type="GO" id="GO:0000209">
    <property type="term" value="P:protein polyubiquitination"/>
    <property type="evidence" value="ECO:0007669"/>
    <property type="project" value="TreeGrafter"/>
</dbReference>
<gene>
    <name evidence="1" type="ORF">MCOR_3515</name>
</gene>